<sequence>MKEEIGTFVKTAVKSSAKIFLLSSIALFLGFIFNLFLLAFCFPEMKSIASNLGPMPIARAGGIGAILALIVIVLELWPIVLLIIGFAFVFPFLYFLGIKKYLLGRELGNLVSENKAWFTDNISKTLSEMIKKRVGSEKIDNWGKFISSKLKELPTFLQEKENWPKVLRFILQTFLKKIRIAEFAEEVAAAYEQKGTQDISVLEEIIKTSLNKAIDKQMEPSSPLFFYIVFGANFGIFLLIKIFL</sequence>
<dbReference type="RefSeq" id="WP_100708215.1">
    <property type="nucleotide sequence ID" value="NZ_NPDL01000013.1"/>
</dbReference>
<keyword evidence="1" id="KW-1133">Transmembrane helix</keyword>
<dbReference type="AlphaFoldDB" id="A0A2M9X8G5"/>
<feature type="transmembrane region" description="Helical" evidence="1">
    <location>
        <begin position="79"/>
        <end position="97"/>
    </location>
</feature>
<name>A0A2M9X8G5_9LEPT</name>
<keyword evidence="1" id="KW-0812">Transmembrane</keyword>
<evidence type="ECO:0000313" key="3">
    <source>
        <dbReference type="Proteomes" id="UP000232196"/>
    </source>
</evidence>
<protein>
    <submittedName>
        <fullName evidence="2">Uncharacterized protein</fullName>
    </submittedName>
</protein>
<feature type="transmembrane region" description="Helical" evidence="1">
    <location>
        <begin position="20"/>
        <end position="42"/>
    </location>
</feature>
<dbReference type="Proteomes" id="UP000232196">
    <property type="component" value="Unassembled WGS sequence"/>
</dbReference>
<evidence type="ECO:0000256" key="1">
    <source>
        <dbReference type="SAM" id="Phobius"/>
    </source>
</evidence>
<keyword evidence="3" id="KW-1185">Reference proteome</keyword>
<feature type="transmembrane region" description="Helical" evidence="1">
    <location>
        <begin position="54"/>
        <end position="73"/>
    </location>
</feature>
<comment type="caution">
    <text evidence="2">The sequence shown here is derived from an EMBL/GenBank/DDBJ whole genome shotgun (WGS) entry which is preliminary data.</text>
</comment>
<gene>
    <name evidence="2" type="ORF">CH357_18315</name>
</gene>
<organism evidence="2 3">
    <name type="scientific">Leptospira hartskeerlii</name>
    <dbReference type="NCBI Taxonomy" id="2023177"/>
    <lineage>
        <taxon>Bacteria</taxon>
        <taxon>Pseudomonadati</taxon>
        <taxon>Spirochaetota</taxon>
        <taxon>Spirochaetia</taxon>
        <taxon>Leptospirales</taxon>
        <taxon>Leptospiraceae</taxon>
        <taxon>Leptospira</taxon>
    </lineage>
</organism>
<reference evidence="2 3" key="1">
    <citation type="submission" date="2017-07" db="EMBL/GenBank/DDBJ databases">
        <title>Leptospira spp. isolated from tropical soils.</title>
        <authorList>
            <person name="Thibeaux R."/>
            <person name="Iraola G."/>
            <person name="Ferres I."/>
            <person name="Bierque E."/>
            <person name="Girault D."/>
            <person name="Soupe-Gilbert M.-E."/>
            <person name="Picardeau M."/>
            <person name="Goarant C."/>
        </authorList>
    </citation>
    <scope>NUCLEOTIDE SEQUENCE [LARGE SCALE GENOMIC DNA]</scope>
    <source>
        <strain evidence="2 3">MCA1-C-A1</strain>
    </source>
</reference>
<feature type="transmembrane region" description="Helical" evidence="1">
    <location>
        <begin position="224"/>
        <end position="243"/>
    </location>
</feature>
<proteinExistence type="predicted"/>
<dbReference type="EMBL" id="NPDN01000012">
    <property type="protein sequence ID" value="PJZ23986.1"/>
    <property type="molecule type" value="Genomic_DNA"/>
</dbReference>
<dbReference type="OrthoDB" id="324975at2"/>
<keyword evidence="1" id="KW-0472">Membrane</keyword>
<evidence type="ECO:0000313" key="2">
    <source>
        <dbReference type="EMBL" id="PJZ23986.1"/>
    </source>
</evidence>
<accession>A0A2M9X8G5</accession>